<keyword evidence="2" id="KW-1185">Reference proteome</keyword>
<dbReference type="SUPFAM" id="SSF52467">
    <property type="entry name" value="DHS-like NAD/FAD-binding domain"/>
    <property type="match status" value="1"/>
</dbReference>
<dbReference type="AlphaFoldDB" id="A0A1L3I0S4"/>
<dbReference type="Gene3D" id="3.40.50.1220">
    <property type="entry name" value="TPP-binding domain"/>
    <property type="match status" value="1"/>
</dbReference>
<evidence type="ECO:0000313" key="1">
    <source>
        <dbReference type="EMBL" id="APG45712.1"/>
    </source>
</evidence>
<dbReference type="EMBL" id="CP016364">
    <property type="protein sequence ID" value="APG45712.1"/>
    <property type="molecule type" value="Genomic_DNA"/>
</dbReference>
<organism evidence="1 2">
    <name type="scientific">Phaeobacter porticola</name>
    <dbReference type="NCBI Taxonomy" id="1844006"/>
    <lineage>
        <taxon>Bacteria</taxon>
        <taxon>Pseudomonadati</taxon>
        <taxon>Pseudomonadota</taxon>
        <taxon>Alphaproteobacteria</taxon>
        <taxon>Rhodobacterales</taxon>
        <taxon>Roseobacteraceae</taxon>
        <taxon>Phaeobacter</taxon>
    </lineage>
</organism>
<protein>
    <submittedName>
        <fullName evidence="1">Uncharacterized protein</fullName>
    </submittedName>
</protein>
<proteinExistence type="predicted"/>
<gene>
    <name evidence="1" type="ORF">PhaeoP97_00260</name>
</gene>
<reference evidence="2" key="1">
    <citation type="submission" date="2016-07" db="EMBL/GenBank/DDBJ databases">
        <title>Phaeobacter portensis sp. nov., a tropodithietic acid producing bacterium isolated from a German harbor.</title>
        <authorList>
            <person name="Freese H.M."/>
            <person name="Bunk B."/>
            <person name="Breider S."/>
            <person name="Brinkhoff T."/>
        </authorList>
    </citation>
    <scope>NUCLEOTIDE SEQUENCE [LARGE SCALE GENOMIC DNA]</scope>
    <source>
        <strain evidence="2">P97</strain>
    </source>
</reference>
<dbReference type="OrthoDB" id="2077946at2"/>
<dbReference type="Proteomes" id="UP000183859">
    <property type="component" value="Chromosome"/>
</dbReference>
<evidence type="ECO:0000313" key="2">
    <source>
        <dbReference type="Proteomes" id="UP000183859"/>
    </source>
</evidence>
<dbReference type="KEGG" id="php:PhaeoP97_00260"/>
<name>A0A1L3I0S4_9RHOB</name>
<dbReference type="STRING" id="1844006.PhaeoP97_00260"/>
<accession>A0A1L3I0S4</accession>
<dbReference type="RefSeq" id="WP_072503531.1">
    <property type="nucleotide sequence ID" value="NZ_CP016364.1"/>
</dbReference>
<sequence>MRFHANGPIIPDVLLERSDAGRVVFLCGAGVSLPSGMPSFIGLTQHVIDFFDPPEDSEIMRAFQPWIDDPTGTNTPLDHIFNLLHLEYGRDEVNALVTERLQASAGSGQVGHHHSVVKRISTSPNGIPQIVTTNFDLLFEMDGDLPTFAPPAFPDLTFGRSVEGITYLHGRLANEDANQLPYVLSSADFGRAYLSEAWATNFIRNLLEHYTVVLVGYQAEDPPIKYLLQGLNHDGQFDRTRIYAFDKGAPEDIEAKWRDRGVTAIAYSDHPDLWQTMEAWADRADDPREWRRVVIATTEQDPKSLLPYQRGQVAHVVRSVPGAKLLGDAQHPTHPEWVCVFSGFIRSAKRASGYGDDAEVFEPNVGYGLDDDLHNLTDDDYRRGIFNEDLFSWRHGDENPTDAHRLGGKAPDGHTSVPPRLLYLLRWVGKHLSSPVIAWWAIKQNGLHPRLLNHIEWRLGQNEELDDRARQIWSLIIDHHKDPRNREWDGDWFDLKRRVANEGWSPSVLREFGRVAAPKLDIKPPHSLAGARPPSVDWPDLELGHLGQFEVNFLERHKDDLTIPDEVLPQVFGLLEDAMKATSGMLSDIGKTYFVTPTCYPDREVDGKDRHNKAADAMKFFVELFERLVQTAPDIALGHFLTWPIEDQFFFKKLILYALSKEDLFGPEEVGERILALRQETFWNSDVARELVFLLVDRWSAFPEPLRYQLGERLLSGPDQESYWSDEVYPSRRDEIVARYARYLEMQGCELVGDQGERLAAVIDGIEDWSDGWATSTVTERGSRVGYVGTDETPDVVVDLAVGEIIPRAKEDLQRDFGSFTEKRPFTGLVKANPRKALSALSVAAKENDYPQVFWSAMIKELPDDVEPRLQRVFLHRLSRLPPAVIVELRHTVCRWLEQNITKLIEFNDELAWAVFDNVVDGVVGGGDNATESGIGEVSRDGEVIPQSRRTYEHAINGPLGMCAEALFHAVPSEKQEQNLLIPDYIKSRIERLFASPGEGSDHAVSITFSKLNWLMFVDPEWVEHRLIPMLAFDHTAAEPAWNGFLCSNRVPWPPLAVLIKPLLLQAVPWVENQTWDRDLAMVIAQWLGWMYIFKRDEDDGLTKQEMRRVLREMSDDTRNQFIWWLGQVGQGNDDGWETLVAPFLNEVWPREHIYRTASSVESWISMLDDTGTSFPVVYASVKRYLVPVENDRHPFYRFTREVGEDEPITMQFPVETLDLLDSVIPKVLNRTPYDLPKILMLVSEAAPDLRADHRYLRLMDLVERM</sequence>
<dbReference type="Pfam" id="PF13289">
    <property type="entry name" value="SIR2_2"/>
    <property type="match status" value="1"/>
</dbReference>
<dbReference type="InterPro" id="IPR029035">
    <property type="entry name" value="DHS-like_NAD/FAD-binding_dom"/>
</dbReference>